<evidence type="ECO:0000256" key="1">
    <source>
        <dbReference type="SAM" id="MobiDB-lite"/>
    </source>
</evidence>
<dbReference type="InterPro" id="IPR016187">
    <property type="entry name" value="CTDL_fold"/>
</dbReference>
<dbReference type="Ensembl" id="ENSCCRT00000115984.1">
    <property type="protein sequence ID" value="ENSCCRP00000120188.1"/>
    <property type="gene ID" value="ENSCCRG00000039855.2"/>
</dbReference>
<reference evidence="3" key="2">
    <citation type="submission" date="2025-09" db="UniProtKB">
        <authorList>
            <consortium name="Ensembl"/>
        </authorList>
    </citation>
    <scope>IDENTIFICATION</scope>
</reference>
<reference evidence="3" key="1">
    <citation type="submission" date="2025-08" db="UniProtKB">
        <authorList>
            <consortium name="Ensembl"/>
        </authorList>
    </citation>
    <scope>IDENTIFICATION</scope>
</reference>
<dbReference type="OMA" id="GMNENIF"/>
<feature type="domain" description="C-type lectin" evidence="2">
    <location>
        <begin position="161"/>
        <end position="271"/>
    </location>
</feature>
<feature type="compositionally biased region" description="Low complexity" evidence="1">
    <location>
        <begin position="329"/>
        <end position="340"/>
    </location>
</feature>
<evidence type="ECO:0000313" key="3">
    <source>
        <dbReference type="Ensembl" id="ENSCCRP00000120188.1"/>
    </source>
</evidence>
<proteinExistence type="predicted"/>
<dbReference type="CDD" id="cd00037">
    <property type="entry name" value="CLECT"/>
    <property type="match status" value="1"/>
</dbReference>
<dbReference type="GeneTree" id="ENSGT01100000263473"/>
<dbReference type="Pfam" id="PF00059">
    <property type="entry name" value="Lectin_C"/>
    <property type="match status" value="2"/>
</dbReference>
<keyword evidence="4" id="KW-1185">Reference proteome</keyword>
<dbReference type="InterPro" id="IPR016186">
    <property type="entry name" value="C-type_lectin-like/link_sf"/>
</dbReference>
<evidence type="ECO:0000259" key="2">
    <source>
        <dbReference type="PROSITE" id="PS50041"/>
    </source>
</evidence>
<dbReference type="PANTHER" id="PTHR45784">
    <property type="entry name" value="C-TYPE LECTIN DOMAIN FAMILY 20 MEMBER A-RELATED"/>
    <property type="match status" value="1"/>
</dbReference>
<dbReference type="PANTHER" id="PTHR45784:SF3">
    <property type="entry name" value="C-TYPE LECTIN DOMAIN FAMILY 4 MEMBER K-LIKE-RELATED"/>
    <property type="match status" value="1"/>
</dbReference>
<dbReference type="AlphaFoldDB" id="A0A9J7YN96"/>
<dbReference type="Proteomes" id="UP001108240">
    <property type="component" value="Unplaced"/>
</dbReference>
<sequence length="350" mass="40527">MFLSFLSFSEQTCEDKMIQNKIQLVFFLAGILSKASCDLDRIVLIEEQKTWREAQSYCREKYTDLVTVQSDEDRAKLKEAADAVSFTSVAWIGFYRDVWHLSYQNTPISYEKWDLSQPDIPDTNEACGVVNNKGLWSDKDCTALDFFFCQTDTQDTLQNKFQHIKQSMNWHDAQLYCRTHYVDLAAITNDTENMHIANILFVNGYFDNWFGLHKNPWIPWLWSDNSSVLLSSVKWESGQPNVNGIKDCVKASTEGLMADDSCSTPLPFYCREHRRIQRVRFTVKSDGDLDESAVMEAIEKKMKQILSDQDMEITSSIKWSVQPDGKIFQQQKTQENTQETPCEELGPMKR</sequence>
<feature type="domain" description="C-type lectin" evidence="2">
    <location>
        <begin position="46"/>
        <end position="150"/>
    </location>
</feature>
<dbReference type="SMART" id="SM00034">
    <property type="entry name" value="CLECT"/>
    <property type="match status" value="2"/>
</dbReference>
<name>A0A9J7YN96_CYPCA</name>
<accession>A0A9J7YN96</accession>
<evidence type="ECO:0000313" key="4">
    <source>
        <dbReference type="Proteomes" id="UP001108240"/>
    </source>
</evidence>
<feature type="region of interest" description="Disordered" evidence="1">
    <location>
        <begin position="328"/>
        <end position="350"/>
    </location>
</feature>
<dbReference type="InterPro" id="IPR001304">
    <property type="entry name" value="C-type_lectin-like"/>
</dbReference>
<organism evidence="3 4">
    <name type="scientific">Cyprinus carpio carpio</name>
    <dbReference type="NCBI Taxonomy" id="630221"/>
    <lineage>
        <taxon>Eukaryota</taxon>
        <taxon>Metazoa</taxon>
        <taxon>Chordata</taxon>
        <taxon>Craniata</taxon>
        <taxon>Vertebrata</taxon>
        <taxon>Euteleostomi</taxon>
        <taxon>Actinopterygii</taxon>
        <taxon>Neopterygii</taxon>
        <taxon>Teleostei</taxon>
        <taxon>Ostariophysi</taxon>
        <taxon>Cypriniformes</taxon>
        <taxon>Cyprinidae</taxon>
        <taxon>Cyprininae</taxon>
        <taxon>Cyprinus</taxon>
    </lineage>
</organism>
<dbReference type="SUPFAM" id="SSF56436">
    <property type="entry name" value="C-type lectin-like"/>
    <property type="match status" value="2"/>
</dbReference>
<dbReference type="Gene3D" id="3.10.100.10">
    <property type="entry name" value="Mannose-Binding Protein A, subunit A"/>
    <property type="match status" value="2"/>
</dbReference>
<dbReference type="PROSITE" id="PS50041">
    <property type="entry name" value="C_TYPE_LECTIN_2"/>
    <property type="match status" value="2"/>
</dbReference>
<protein>
    <recommendedName>
        <fullName evidence="2">C-type lectin domain-containing protein</fullName>
    </recommendedName>
</protein>